<gene>
    <name evidence="2" type="ORF">NMU03_06030</name>
</gene>
<dbReference type="SUPFAM" id="SSF53474">
    <property type="entry name" value="alpha/beta-Hydrolases"/>
    <property type="match status" value="1"/>
</dbReference>
<evidence type="ECO:0000313" key="3">
    <source>
        <dbReference type="Proteomes" id="UP001060112"/>
    </source>
</evidence>
<keyword evidence="2" id="KW-0378">Hydrolase</keyword>
<proteinExistence type="predicted"/>
<dbReference type="GO" id="GO:0016787">
    <property type="term" value="F:hydrolase activity"/>
    <property type="evidence" value="ECO:0007669"/>
    <property type="project" value="UniProtKB-KW"/>
</dbReference>
<sequence length="320" mass="36350">MKKKWFIITFVIISILVSVGYGVGTYFVNYALSPSSNSDQREIDESDEVKLSDSIQNQINQNKNEEMMKGMDFEAQTKPMIVSSLDSISLKGKYLDHDDSHQWVILIHGYKSSNENMMSYGSEYYDRGYNVVLPDNRAHGKSDGEYIGMGWLDKDDIGCWVNWIIEKDNQAQIILHGISMGGATVMMVSGEHLPQVVGYIEDCGYTSVWDIFASELDKRFSLPSFPILDISNLMAQAKAGYNFKEASSVEQVKKANQPMLFIHGGKDDFVPVEMVYEVYDACPTVKELYIVEEAGHAQSKDYDVETYWNKVFDFIDQNIN</sequence>
<dbReference type="PANTHER" id="PTHR43358">
    <property type="entry name" value="ALPHA/BETA-HYDROLASE"/>
    <property type="match status" value="1"/>
</dbReference>
<evidence type="ECO:0000259" key="1">
    <source>
        <dbReference type="Pfam" id="PF12146"/>
    </source>
</evidence>
<evidence type="ECO:0000313" key="2">
    <source>
        <dbReference type="EMBL" id="UTY40339.1"/>
    </source>
</evidence>
<dbReference type="PANTHER" id="PTHR43358:SF4">
    <property type="entry name" value="ALPHA_BETA HYDROLASE FOLD-1 DOMAIN-CONTAINING PROTEIN"/>
    <property type="match status" value="1"/>
</dbReference>
<dbReference type="Pfam" id="PF12146">
    <property type="entry name" value="Hydrolase_4"/>
    <property type="match status" value="1"/>
</dbReference>
<dbReference type="InterPro" id="IPR029058">
    <property type="entry name" value="AB_hydrolase_fold"/>
</dbReference>
<dbReference type="InterPro" id="IPR052920">
    <property type="entry name" value="DNA-binding_regulatory"/>
</dbReference>
<dbReference type="InterPro" id="IPR022742">
    <property type="entry name" value="Hydrolase_4"/>
</dbReference>
<feature type="domain" description="Serine aminopeptidase S33" evidence="1">
    <location>
        <begin position="100"/>
        <end position="200"/>
    </location>
</feature>
<name>A0ABY5I4Q9_9FIRM</name>
<accession>A0ABY5I4Q9</accession>
<keyword evidence="3" id="KW-1185">Reference proteome</keyword>
<protein>
    <submittedName>
        <fullName evidence="2">Alpha/beta hydrolase</fullName>
    </submittedName>
</protein>
<reference evidence="2" key="1">
    <citation type="submission" date="2022-07" db="EMBL/GenBank/DDBJ databases">
        <title>Faecal culturing of patients with breast cancer.</title>
        <authorList>
            <person name="Teng N.M.Y."/>
            <person name="Kiu R."/>
            <person name="Evans R."/>
            <person name="Baker D.J."/>
            <person name="Zenner C."/>
            <person name="Robinson S.D."/>
            <person name="Hall L.J."/>
        </authorList>
    </citation>
    <scope>NUCLEOTIDE SEQUENCE</scope>
    <source>
        <strain evidence="2">LH1062</strain>
    </source>
</reference>
<dbReference type="RefSeq" id="WP_290141759.1">
    <property type="nucleotide sequence ID" value="NZ_CP101620.1"/>
</dbReference>
<dbReference type="EMBL" id="CP101620">
    <property type="protein sequence ID" value="UTY40339.1"/>
    <property type="molecule type" value="Genomic_DNA"/>
</dbReference>
<organism evidence="2 3">
    <name type="scientific">Allocoprobacillus halotolerans</name>
    <dbReference type="NCBI Taxonomy" id="2944914"/>
    <lineage>
        <taxon>Bacteria</taxon>
        <taxon>Bacillati</taxon>
        <taxon>Bacillota</taxon>
        <taxon>Erysipelotrichia</taxon>
        <taxon>Erysipelotrichales</taxon>
        <taxon>Erysipelotrichaceae</taxon>
        <taxon>Allocoprobacillus</taxon>
    </lineage>
</organism>
<dbReference type="Proteomes" id="UP001060112">
    <property type="component" value="Chromosome"/>
</dbReference>
<dbReference type="Gene3D" id="3.40.50.1820">
    <property type="entry name" value="alpha/beta hydrolase"/>
    <property type="match status" value="1"/>
</dbReference>